<dbReference type="PANTHER" id="PTHR12993">
    <property type="entry name" value="N-ACETYLGLUCOSAMINYL-PHOSPHATIDYLINOSITOL DE-N-ACETYLASE-RELATED"/>
    <property type="match status" value="1"/>
</dbReference>
<evidence type="ECO:0000313" key="2">
    <source>
        <dbReference type="Proteomes" id="UP000002704"/>
    </source>
</evidence>
<accession>Q3KJ36</accession>
<dbReference type="Proteomes" id="UP000002704">
    <property type="component" value="Chromosome"/>
</dbReference>
<dbReference type="GO" id="GO:0016811">
    <property type="term" value="F:hydrolase activity, acting on carbon-nitrogen (but not peptide) bonds, in linear amides"/>
    <property type="evidence" value="ECO:0007669"/>
    <property type="project" value="TreeGrafter"/>
</dbReference>
<dbReference type="UniPathway" id="UPA00196"/>
<dbReference type="Gene3D" id="3.40.50.10320">
    <property type="entry name" value="LmbE-like"/>
    <property type="match status" value="1"/>
</dbReference>
<dbReference type="InterPro" id="IPR003737">
    <property type="entry name" value="GlcNAc_PI_deacetylase-related"/>
</dbReference>
<reference evidence="1 2" key="1">
    <citation type="journal article" date="2009" name="Genome Biol.">
        <title>Genomic and genetic analyses of diversity and plant interactions of Pseudomonas fluorescens.</title>
        <authorList>
            <person name="Silby M.W."/>
            <person name="Cerdeno-Tarraga A.M."/>
            <person name="Vernikos G.S."/>
            <person name="Giddens S.R."/>
            <person name="Jackson R.W."/>
            <person name="Preston G.M."/>
            <person name="Zhang X.X."/>
            <person name="Moon C.D."/>
            <person name="Gehrig S.M."/>
            <person name="Godfrey S.A."/>
            <person name="Knight C.G."/>
            <person name="Malone J.G."/>
            <person name="Robinson Z."/>
            <person name="Spiers A.J."/>
            <person name="Harris S."/>
            <person name="Challis G.L."/>
            <person name="Yaxley A.M."/>
            <person name="Harris D."/>
            <person name="Seeger K."/>
            <person name="Murphy L."/>
            <person name="Rutter S."/>
            <person name="Squares R."/>
            <person name="Quail M.A."/>
            <person name="Saunders E."/>
            <person name="Mavromatis K."/>
            <person name="Brettin T.S."/>
            <person name="Bentley S.D."/>
            <person name="Hothersall J."/>
            <person name="Stephens E."/>
            <person name="Thomas C.M."/>
            <person name="Parkhill J."/>
            <person name="Levy S.B."/>
            <person name="Rainey P.B."/>
            <person name="Thomson N.R."/>
        </authorList>
    </citation>
    <scope>NUCLEOTIDE SEQUENCE [LARGE SCALE GENOMIC DNA]</scope>
    <source>
        <strain evidence="1 2">Pf0-1</strain>
    </source>
</reference>
<dbReference type="GO" id="GO:0016020">
    <property type="term" value="C:membrane"/>
    <property type="evidence" value="ECO:0007669"/>
    <property type="project" value="GOC"/>
</dbReference>
<dbReference type="GO" id="GO:0006506">
    <property type="term" value="P:GPI anchor biosynthetic process"/>
    <property type="evidence" value="ECO:0007669"/>
    <property type="project" value="UniProtKB-UniPathway"/>
</dbReference>
<sequence length="485" mass="54648">MSQPMSRKQQLLKRHRRNKRISLLIALLVLIALGVLVAWWLPLVLAVVGWIAHEAWFADHLFYSPKDDYQYSFPPFTPQPKVHLNGEQLRLDEGVMLVDDATLILAVKVKSSFLGRFFDPRVELAGGTHPDAQTFERGVNGLRYLNLSGQAQALSQGQLRLRGRFCRVSGEPVLWALEQPDYRQQRVMVIAPHADDAELAAYGLYSQAKEAWIVTLTAGEIEAEHYQQMGLNKVEAARLKGRLRAWDSLAVPRWAGVPQEHCVQLGYFCLQLAAMQAAPNQPVGSREADLSDTRLFRQLNPFALPGDADGAPTWNNLLADLRDVLLRARPDVIVLPHPTLDPHPDHICAQEAVLEALRGLDYQPTLLGYANHLHDNDRWPMGDSGQGIALPPTFDATHAMQPLCLPLSIQLQRDKAMALGMMHDLQPPAPFKRRLRRLFQRLLAGRRPSVYGENEFFRKAVRRQELFWVLKQSETGATGSHRGEV</sequence>
<dbReference type="PANTHER" id="PTHR12993:SF29">
    <property type="entry name" value="BLR3841 PROTEIN"/>
    <property type="match status" value="1"/>
</dbReference>
<dbReference type="Pfam" id="PF02585">
    <property type="entry name" value="PIG-L"/>
    <property type="match status" value="1"/>
</dbReference>
<dbReference type="AlphaFoldDB" id="Q3KJ36"/>
<proteinExistence type="predicted"/>
<dbReference type="eggNOG" id="COG2120">
    <property type="taxonomic scope" value="Bacteria"/>
</dbReference>
<dbReference type="SUPFAM" id="SSF102588">
    <property type="entry name" value="LmbE-like"/>
    <property type="match status" value="1"/>
</dbReference>
<dbReference type="EMBL" id="CP000094">
    <property type="protein sequence ID" value="ABA72220.1"/>
    <property type="molecule type" value="Genomic_DNA"/>
</dbReference>
<protein>
    <submittedName>
        <fullName evidence="1">Putative deacetylase</fullName>
    </submittedName>
</protein>
<gene>
    <name evidence="1" type="ordered locus">Pfl01_0476</name>
</gene>
<dbReference type="HOGENOM" id="CLU_046270_0_0_6"/>
<evidence type="ECO:0000313" key="1">
    <source>
        <dbReference type="EMBL" id="ABA72220.1"/>
    </source>
</evidence>
<organism evidence="1 2">
    <name type="scientific">Pseudomonas fluorescens (strain Pf0-1)</name>
    <dbReference type="NCBI Taxonomy" id="205922"/>
    <lineage>
        <taxon>Bacteria</taxon>
        <taxon>Pseudomonadati</taxon>
        <taxon>Pseudomonadota</taxon>
        <taxon>Gammaproteobacteria</taxon>
        <taxon>Pseudomonadales</taxon>
        <taxon>Pseudomonadaceae</taxon>
        <taxon>Pseudomonas</taxon>
    </lineage>
</organism>
<dbReference type="KEGG" id="pfo:Pfl01_0476"/>
<name>Q3KJ36_PSEPF</name>
<dbReference type="InterPro" id="IPR024078">
    <property type="entry name" value="LmbE-like_dom_sf"/>
</dbReference>